<feature type="compositionally biased region" description="Acidic residues" evidence="1">
    <location>
        <begin position="56"/>
        <end position="71"/>
    </location>
</feature>
<evidence type="ECO:0000313" key="3">
    <source>
        <dbReference type="EMBL" id="KAF9732192.1"/>
    </source>
</evidence>
<sequence length="149" mass="17165">MDEDLIALCVMVGVLIVFPLSVVALVLGSVAYARTKAWDRARNHLSNAQESLLPTAEDDDSEFYDTDDEAEANERKDEEARDAMMTFGQKWRKEFGKAWKGKGMMQIQKEREREERRKLAKAVAKELDRRERRAARKADTKEGLPRYEA</sequence>
<evidence type="ECO:0000313" key="4">
    <source>
        <dbReference type="Proteomes" id="UP000756921"/>
    </source>
</evidence>
<dbReference type="EMBL" id="WJXW01000011">
    <property type="protein sequence ID" value="KAF9732192.1"/>
    <property type="molecule type" value="Genomic_DNA"/>
</dbReference>
<dbReference type="AlphaFoldDB" id="A0A9P6GAZ8"/>
<reference evidence="3" key="1">
    <citation type="journal article" date="2020" name="Mol. Plant Microbe Interact.">
        <title>Genome Sequence of the Biocontrol Agent Coniothyrium minitans strain Conio (IMI 134523).</title>
        <authorList>
            <person name="Patel D."/>
            <person name="Shittu T.A."/>
            <person name="Baroncelli R."/>
            <person name="Muthumeenakshi S."/>
            <person name="Osborne T.H."/>
            <person name="Janganan T.K."/>
            <person name="Sreenivasaprasad S."/>
        </authorList>
    </citation>
    <scope>NUCLEOTIDE SEQUENCE</scope>
    <source>
        <strain evidence="3">Conio</strain>
    </source>
</reference>
<organism evidence="3 4">
    <name type="scientific">Paraphaeosphaeria minitans</name>
    <dbReference type="NCBI Taxonomy" id="565426"/>
    <lineage>
        <taxon>Eukaryota</taxon>
        <taxon>Fungi</taxon>
        <taxon>Dikarya</taxon>
        <taxon>Ascomycota</taxon>
        <taxon>Pezizomycotina</taxon>
        <taxon>Dothideomycetes</taxon>
        <taxon>Pleosporomycetidae</taxon>
        <taxon>Pleosporales</taxon>
        <taxon>Massarineae</taxon>
        <taxon>Didymosphaeriaceae</taxon>
        <taxon>Paraphaeosphaeria</taxon>
    </lineage>
</organism>
<name>A0A9P6GAZ8_9PLEO</name>
<proteinExistence type="predicted"/>
<keyword evidence="4" id="KW-1185">Reference proteome</keyword>
<gene>
    <name evidence="3" type="ORF">PMIN01_10121</name>
</gene>
<feature type="region of interest" description="Disordered" evidence="1">
    <location>
        <begin position="124"/>
        <end position="149"/>
    </location>
</feature>
<feature type="compositionally biased region" description="Basic and acidic residues" evidence="1">
    <location>
        <begin position="72"/>
        <end position="82"/>
    </location>
</feature>
<evidence type="ECO:0000256" key="1">
    <source>
        <dbReference type="SAM" id="MobiDB-lite"/>
    </source>
</evidence>
<comment type="caution">
    <text evidence="3">The sequence shown here is derived from an EMBL/GenBank/DDBJ whole genome shotgun (WGS) entry which is preliminary data.</text>
</comment>
<keyword evidence="2" id="KW-0812">Transmembrane</keyword>
<keyword evidence="2" id="KW-0472">Membrane</keyword>
<accession>A0A9P6GAZ8</accession>
<feature type="transmembrane region" description="Helical" evidence="2">
    <location>
        <begin position="6"/>
        <end position="33"/>
    </location>
</feature>
<keyword evidence="2" id="KW-1133">Transmembrane helix</keyword>
<dbReference type="OrthoDB" id="3795037at2759"/>
<protein>
    <submittedName>
        <fullName evidence="3">Uncharacterized protein</fullName>
    </submittedName>
</protein>
<feature type="region of interest" description="Disordered" evidence="1">
    <location>
        <begin position="47"/>
        <end position="82"/>
    </location>
</feature>
<dbReference type="Proteomes" id="UP000756921">
    <property type="component" value="Unassembled WGS sequence"/>
</dbReference>
<evidence type="ECO:0000256" key="2">
    <source>
        <dbReference type="SAM" id="Phobius"/>
    </source>
</evidence>